<feature type="transmembrane region" description="Helical" evidence="1">
    <location>
        <begin position="34"/>
        <end position="51"/>
    </location>
</feature>
<evidence type="ECO:0000313" key="2">
    <source>
        <dbReference type="EMBL" id="GAC31724.1"/>
    </source>
</evidence>
<evidence type="ECO:0000313" key="3">
    <source>
        <dbReference type="Proteomes" id="UP000006322"/>
    </source>
</evidence>
<gene>
    <name evidence="2" type="ORF">GPLA_0808</name>
</gene>
<organism evidence="2 3">
    <name type="scientific">Paraglaciecola polaris LMG 21857</name>
    <dbReference type="NCBI Taxonomy" id="1129793"/>
    <lineage>
        <taxon>Bacteria</taxon>
        <taxon>Pseudomonadati</taxon>
        <taxon>Pseudomonadota</taxon>
        <taxon>Gammaproteobacteria</taxon>
        <taxon>Alteromonadales</taxon>
        <taxon>Alteromonadaceae</taxon>
        <taxon>Paraglaciecola</taxon>
    </lineage>
</organism>
<keyword evidence="1" id="KW-0472">Membrane</keyword>
<dbReference type="RefSeq" id="WP_007103528.1">
    <property type="nucleotide sequence ID" value="NZ_BAER01000023.1"/>
</dbReference>
<dbReference type="EMBL" id="BAER01000023">
    <property type="protein sequence ID" value="GAC31724.1"/>
    <property type="molecule type" value="Genomic_DNA"/>
</dbReference>
<proteinExistence type="predicted"/>
<keyword evidence="1" id="KW-1133">Transmembrane helix</keyword>
<protein>
    <submittedName>
        <fullName evidence="2">Uncharacterized protein</fullName>
    </submittedName>
</protein>
<comment type="caution">
    <text evidence="2">The sequence shown here is derived from an EMBL/GenBank/DDBJ whole genome shotgun (WGS) entry which is preliminary data.</text>
</comment>
<evidence type="ECO:0000256" key="1">
    <source>
        <dbReference type="SAM" id="Phobius"/>
    </source>
</evidence>
<name>K6YG59_9ALTE</name>
<dbReference type="AlphaFoldDB" id="K6YG59"/>
<keyword evidence="1" id="KW-0812">Transmembrane</keyword>
<accession>K6YG59</accession>
<reference evidence="3" key="1">
    <citation type="journal article" date="2014" name="Environ. Microbiol.">
        <title>Comparative genomics of the marine bacterial genus Glaciecola reveals the high degree of genomic diversity and genomic characteristic for cold adaptation.</title>
        <authorList>
            <person name="Qin Q.L."/>
            <person name="Xie B.B."/>
            <person name="Yu Y."/>
            <person name="Shu Y.L."/>
            <person name="Rong J.C."/>
            <person name="Zhang Y.J."/>
            <person name="Zhao D.L."/>
            <person name="Chen X.L."/>
            <person name="Zhang X.Y."/>
            <person name="Chen B."/>
            <person name="Zhou B.C."/>
            <person name="Zhang Y.Z."/>
        </authorList>
    </citation>
    <scope>NUCLEOTIDE SEQUENCE [LARGE SCALE GENOMIC DNA]</scope>
    <source>
        <strain evidence="3">LMG 21857</strain>
    </source>
</reference>
<dbReference type="OrthoDB" id="9820250at2"/>
<feature type="transmembrane region" description="Helical" evidence="1">
    <location>
        <begin position="12"/>
        <end position="28"/>
    </location>
</feature>
<keyword evidence="3" id="KW-1185">Reference proteome</keyword>
<sequence length="247" mass="28399">MDTFINRIKVTSLSWLAATLLGSLLISFEANKNLTVVIAILGFAISYYYFVVRITTNKNLLVAKGKTETSDLSRIRDRAIQLYQFNSSWALKYSNERVESAYLQALLRTIDEDELFQEKRTSHFSELFTTYLTTFDTVYRKSYLSIDEVMIELQNKEKQTGLQSEFVSYLSSHIVKTLESKYIGDVQLIYKVEDEHLIVKKVFTNWFGIRIASFIRAIDSNKDQLGLSEIIGLELPPPNKSSQQDGN</sequence>
<dbReference type="Proteomes" id="UP000006322">
    <property type="component" value="Unassembled WGS sequence"/>
</dbReference>